<feature type="region of interest" description="Disordered" evidence="1">
    <location>
        <begin position="201"/>
        <end position="282"/>
    </location>
</feature>
<dbReference type="InParanoid" id="K1VKM1"/>
<name>K1VKM1_TRIAC</name>
<accession>K1VKM1</accession>
<feature type="region of interest" description="Disordered" evidence="1">
    <location>
        <begin position="299"/>
        <end position="345"/>
    </location>
</feature>
<sequence>MLALAAKSSDAVTLQFDADFENRETLHSFLVLVTDQTFDADGFPFGDYWEWRWSLHHLLQFLDKWGCERCVTTLRSIGSAAILRDELQFANAFVFCALLNDLAACRGAVLRYARNYADHPGQMGEGLGHPALIHGTQRESMFILGQSPYEVFCVLPQAYAYALLRACVDFEPYSDDNDEVERFADKFVQVATAALEVERQQPIQPTLKQKSNPQPQVAGMAPVKSHRSPPRREARTGLRRSLLRPPATPPVCPFGTPPPDTRDPIYTPTYSPPDSPTPNRTAEPLLTESVWQRVAAVFRGPQPAPTPPSRSPSPPPELQSEPEQRVQNDSLPVGDPGQPSALYIPPPDAWAELRARLTGLPEEEDSEMSSDVTSSSSDFGNDVDSTPDSASVSSTSSSLVPASISEGSADEVEHELSPVRYDTGPPPAYVDDSADTFLFMGRAQPFDLSTSDDDLMRDGPLVRGEPRRRLRFMTRDGADGEIRKTLVAAYFPPLAAKRPNCNGSYLIPGAESAVVYIAFGIVLKPGILHELVRDKDAEGPVSDEERVRIAQRWTKTLQFFTQWASERGVKRLRTALHIMVHHAPDSIDAETAFVLACQANCVAAAYDLLVEYRRVSFVHSGTRNSLFARALRAMPEDCAERTLPESWNKLLPKPYRLAVQLAGERWNPITHGKKFARAFITLSLQLVYATGQKGEIHFPRAFAVPDSEAYGDVRTVHDARLLRRVFQVVGLRVSKRPNQSGTYLAPGHPRFYRNNAARK</sequence>
<feature type="compositionally biased region" description="Polar residues" evidence="1">
    <location>
        <begin position="201"/>
        <end position="215"/>
    </location>
</feature>
<feature type="compositionally biased region" description="Pro residues" evidence="1">
    <location>
        <begin position="302"/>
        <end position="317"/>
    </location>
</feature>
<dbReference type="AlphaFoldDB" id="K1VKM1"/>
<feature type="compositionally biased region" description="Pro residues" evidence="1">
    <location>
        <begin position="246"/>
        <end position="259"/>
    </location>
</feature>
<feature type="region of interest" description="Disordered" evidence="1">
    <location>
        <begin position="360"/>
        <end position="427"/>
    </location>
</feature>
<evidence type="ECO:0000256" key="1">
    <source>
        <dbReference type="SAM" id="MobiDB-lite"/>
    </source>
</evidence>
<feature type="compositionally biased region" description="Low complexity" evidence="1">
    <location>
        <begin position="369"/>
        <end position="405"/>
    </location>
</feature>
<reference evidence="2 3" key="1">
    <citation type="journal article" date="2012" name="Eukaryot. Cell">
        <title>Genome sequence of the Trichosporon asahii environmental strain CBS 8904.</title>
        <authorList>
            <person name="Yang R.Y."/>
            <person name="Li H.T."/>
            <person name="Zhu H."/>
            <person name="Zhou G.P."/>
            <person name="Wang M."/>
            <person name="Wang L."/>
        </authorList>
    </citation>
    <scope>NUCLEOTIDE SEQUENCE [LARGE SCALE GENOMIC DNA]</scope>
    <source>
        <strain evidence="2 3">CBS 8904</strain>
    </source>
</reference>
<proteinExistence type="predicted"/>
<dbReference type="HOGENOM" id="CLU_021222_0_0_1"/>
<evidence type="ECO:0000313" key="2">
    <source>
        <dbReference type="EMBL" id="EKC99771.1"/>
    </source>
</evidence>
<keyword evidence="3" id="KW-1185">Reference proteome</keyword>
<organism evidence="2 3">
    <name type="scientific">Trichosporon asahii var. asahii (strain CBS 8904)</name>
    <name type="common">Yeast</name>
    <dbReference type="NCBI Taxonomy" id="1220162"/>
    <lineage>
        <taxon>Eukaryota</taxon>
        <taxon>Fungi</taxon>
        <taxon>Dikarya</taxon>
        <taxon>Basidiomycota</taxon>
        <taxon>Agaricomycotina</taxon>
        <taxon>Tremellomycetes</taxon>
        <taxon>Trichosporonales</taxon>
        <taxon>Trichosporonaceae</taxon>
        <taxon>Trichosporon</taxon>
    </lineage>
</organism>
<protein>
    <submittedName>
        <fullName evidence="2">Uncharacterized protein</fullName>
    </submittedName>
</protein>
<dbReference type="Proteomes" id="UP000006757">
    <property type="component" value="Unassembled WGS sequence"/>
</dbReference>
<evidence type="ECO:0000313" key="3">
    <source>
        <dbReference type="Proteomes" id="UP000006757"/>
    </source>
</evidence>
<comment type="caution">
    <text evidence="2">The sequence shown here is derived from an EMBL/GenBank/DDBJ whole genome shotgun (WGS) entry which is preliminary data.</text>
</comment>
<gene>
    <name evidence="2" type="ORF">A1Q2_05917</name>
</gene>
<dbReference type="EMBL" id="AMBO01000362">
    <property type="protein sequence ID" value="EKC99771.1"/>
    <property type="molecule type" value="Genomic_DNA"/>
</dbReference>